<sequence>MPFSSASKFLDVSPTSIVAPYDEVTVVSQRSLNALLKKAFDETPALHKVSFKAPPAGEDDDDFSGCKVIFDAPKVELQISTENRIAVLLLNIKGGSLQYLKVSGRQVSEETANVPAFTIALDVNLVVQQVPFTSLPGNIRTRFASSKDLTISKTFIDLKVASFARLRKSLTTLYGVVQDLTQTTMLTTYLEQYLKLLADNEKKFVFNYFATAPSSTAARAVYPLLSVTPTGNAVLQNLPANNSTEHTKTGEESLLAFLEMTEDGVMPRTQLPTADSNWAAGIDTRVENPVVVISKSKFLEKSIISKLTDINKRSTWIIDKAIVEATIAPPEVNYALAGHLGWQDAKESDLAWVPMSFENVPVDARVKVGGTGAWYHFKHADYRTSQSKMIYEVSQRATTENFIFVPEGIRAAGKTQIFVFGSTLVDFNTRRDFSSSSGWARNQWSTQIIFDSSKPEEPITVTTEDTVCGKTTMQTDDDEFGAKIIAPAKEQLERFEFSLRDLGTRLRRALQADWPFFIPVRGGPYYVDRAFFGKGLDFICEMKPHDA</sequence>
<dbReference type="OrthoDB" id="3104069at2759"/>
<dbReference type="EMBL" id="JAACJJ010000057">
    <property type="protein sequence ID" value="KAF5310921.1"/>
    <property type="molecule type" value="Genomic_DNA"/>
</dbReference>
<keyword evidence="2" id="KW-1185">Reference proteome</keyword>
<dbReference type="AlphaFoldDB" id="A0A8H5AUC5"/>
<dbReference type="Proteomes" id="UP000567179">
    <property type="component" value="Unassembled WGS sequence"/>
</dbReference>
<evidence type="ECO:0000313" key="2">
    <source>
        <dbReference type="Proteomes" id="UP000567179"/>
    </source>
</evidence>
<reference evidence="1 2" key="1">
    <citation type="journal article" date="2020" name="ISME J.">
        <title>Uncovering the hidden diversity of litter-decomposition mechanisms in mushroom-forming fungi.</title>
        <authorList>
            <person name="Floudas D."/>
            <person name="Bentzer J."/>
            <person name="Ahren D."/>
            <person name="Johansson T."/>
            <person name="Persson P."/>
            <person name="Tunlid A."/>
        </authorList>
    </citation>
    <scope>NUCLEOTIDE SEQUENCE [LARGE SCALE GENOMIC DNA]</scope>
    <source>
        <strain evidence="1 2">CBS 101986</strain>
    </source>
</reference>
<protein>
    <submittedName>
        <fullName evidence="1">Uncharacterized protein</fullName>
    </submittedName>
</protein>
<accession>A0A8H5AUC5</accession>
<proteinExistence type="predicted"/>
<organism evidence="1 2">
    <name type="scientific">Psilocybe cf. subviscida</name>
    <dbReference type="NCBI Taxonomy" id="2480587"/>
    <lineage>
        <taxon>Eukaryota</taxon>
        <taxon>Fungi</taxon>
        <taxon>Dikarya</taxon>
        <taxon>Basidiomycota</taxon>
        <taxon>Agaricomycotina</taxon>
        <taxon>Agaricomycetes</taxon>
        <taxon>Agaricomycetidae</taxon>
        <taxon>Agaricales</taxon>
        <taxon>Agaricineae</taxon>
        <taxon>Strophariaceae</taxon>
        <taxon>Psilocybe</taxon>
    </lineage>
</organism>
<name>A0A8H5AUC5_9AGAR</name>
<evidence type="ECO:0000313" key="1">
    <source>
        <dbReference type="EMBL" id="KAF5310921.1"/>
    </source>
</evidence>
<comment type="caution">
    <text evidence="1">The sequence shown here is derived from an EMBL/GenBank/DDBJ whole genome shotgun (WGS) entry which is preliminary data.</text>
</comment>
<gene>
    <name evidence="1" type="ORF">D9619_007750</name>
</gene>